<evidence type="ECO:0000256" key="1">
    <source>
        <dbReference type="SAM" id="Phobius"/>
    </source>
</evidence>
<gene>
    <name evidence="2" type="primary">ptsG_1</name>
    <name evidence="2" type="ORF">CNEONATNEC25_03366</name>
</gene>
<sequence>MMKYLQKLGKSLMLPVACLPVASILMGIGYWIDPSGWGQTI</sequence>
<keyword evidence="1" id="KW-1133">Transmembrane helix</keyword>
<accession>A0A650MGK7</accession>
<organism evidence="2 3">
    <name type="scientific">Clostridium neonatale</name>
    <dbReference type="NCBI Taxonomy" id="137838"/>
    <lineage>
        <taxon>Bacteria</taxon>
        <taxon>Bacillati</taxon>
        <taxon>Bacillota</taxon>
        <taxon>Clostridia</taxon>
        <taxon>Eubacteriales</taxon>
        <taxon>Clostridiaceae</taxon>
        <taxon>Clostridium</taxon>
    </lineage>
</organism>
<protein>
    <submittedName>
        <fullName evidence="2">PTS system glucose-specific EIICB component</fullName>
    </submittedName>
</protein>
<keyword evidence="1" id="KW-0812">Transmembrane</keyword>
<feature type="transmembrane region" description="Helical" evidence="1">
    <location>
        <begin position="12"/>
        <end position="32"/>
    </location>
</feature>
<dbReference type="Proteomes" id="UP000431451">
    <property type="component" value="Unassembled WGS sequence"/>
</dbReference>
<proteinExistence type="predicted"/>
<name>A0A650MGK7_9CLOT</name>
<evidence type="ECO:0000313" key="2">
    <source>
        <dbReference type="EMBL" id="VCT85763.1"/>
    </source>
</evidence>
<evidence type="ECO:0000313" key="3">
    <source>
        <dbReference type="Proteomes" id="UP000431451"/>
    </source>
</evidence>
<dbReference type="AlphaFoldDB" id="A0A650MGK7"/>
<dbReference type="EMBL" id="UWJD01000002">
    <property type="protein sequence ID" value="VCT85763.1"/>
    <property type="molecule type" value="Genomic_DNA"/>
</dbReference>
<reference evidence="2 3" key="1">
    <citation type="submission" date="2018-06" db="EMBL/GenBank/DDBJ databases">
        <authorList>
            <consortium name="IHU Genomes"/>
        </authorList>
    </citation>
    <scope>NUCLEOTIDE SEQUENCE [LARGE SCALE GENOMIC DNA]</scope>
    <source>
        <strain evidence="2 3">NEC25</strain>
    </source>
</reference>
<keyword evidence="1" id="KW-0472">Membrane</keyword>